<dbReference type="AlphaFoldDB" id="A0A1B7I3D0"/>
<organism evidence="2 3">
    <name type="scientific">Buttiauxella gaviniae ATCC 51604</name>
    <dbReference type="NCBI Taxonomy" id="1354253"/>
    <lineage>
        <taxon>Bacteria</taxon>
        <taxon>Pseudomonadati</taxon>
        <taxon>Pseudomonadota</taxon>
        <taxon>Gammaproteobacteria</taxon>
        <taxon>Enterobacterales</taxon>
        <taxon>Enterobacteriaceae</taxon>
        <taxon>Buttiauxella</taxon>
    </lineage>
</organism>
<dbReference type="Proteomes" id="UP000078504">
    <property type="component" value="Unassembled WGS sequence"/>
</dbReference>
<evidence type="ECO:0000256" key="1">
    <source>
        <dbReference type="SAM" id="Phobius"/>
    </source>
</evidence>
<keyword evidence="1" id="KW-1133">Transmembrane helix</keyword>
<gene>
    <name evidence="2" type="ORF">M977_01386</name>
</gene>
<name>A0A1B7I3D0_9ENTR</name>
<protein>
    <submittedName>
        <fullName evidence="2">Putative membrane protein</fullName>
    </submittedName>
</protein>
<reference evidence="2 3" key="1">
    <citation type="submission" date="2016-04" db="EMBL/GenBank/DDBJ databases">
        <title>ATOL: Assembling a taxonomically balanced genome-scale reconstruction of the evolutionary history of the Enterobacteriaceae.</title>
        <authorList>
            <person name="Plunkett G.III."/>
            <person name="Neeno-Eckwall E.C."/>
            <person name="Glasner J.D."/>
            <person name="Perna N.T."/>
        </authorList>
    </citation>
    <scope>NUCLEOTIDE SEQUENCE [LARGE SCALE GENOMIC DNA]</scope>
    <source>
        <strain evidence="2 3">ATCC 51604</strain>
    </source>
</reference>
<dbReference type="RefSeq" id="WP_245163491.1">
    <property type="nucleotide sequence ID" value="NZ_LXEP01000011.1"/>
</dbReference>
<accession>A0A1B7I3D0</accession>
<evidence type="ECO:0000313" key="3">
    <source>
        <dbReference type="Proteomes" id="UP000078504"/>
    </source>
</evidence>
<sequence length="290" mass="32113">MPYLRQADQKRPDHLRDGHRFQTYPSMNPVLRDMAAINGNFITESRYILLLTVEEAQGITDELLGGLDYFFSYKLGPGNIKDGLDGFRTLSKLTTYYSPAGKIVFNFKFLKIKAVEYFVNGKAYIKITGHAGLRRILTGTRYGATNPQILEMAIGMRGFGSALIKGTKFCIYASLAFRTIEFIFKSDYHLVDFLGDITMDVAKIIVSSVVIGIIGGMLTVGGIPVVVTALVIITAGVILNSFLNSLDDKLGLSVTLKSKLQQALDSQQKMSQWDYQHLSPFSTPLPGRGF</sequence>
<dbReference type="PATRIC" id="fig|1354253.4.peg.1407"/>
<evidence type="ECO:0000313" key="2">
    <source>
        <dbReference type="EMBL" id="OAT22761.1"/>
    </source>
</evidence>
<feature type="transmembrane region" description="Helical" evidence="1">
    <location>
        <begin position="201"/>
        <end position="219"/>
    </location>
</feature>
<dbReference type="EMBL" id="LXEP01000011">
    <property type="protein sequence ID" value="OAT22761.1"/>
    <property type="molecule type" value="Genomic_DNA"/>
</dbReference>
<proteinExistence type="predicted"/>
<comment type="caution">
    <text evidence="2">The sequence shown here is derived from an EMBL/GenBank/DDBJ whole genome shotgun (WGS) entry which is preliminary data.</text>
</comment>
<keyword evidence="1" id="KW-0472">Membrane</keyword>
<keyword evidence="1" id="KW-0812">Transmembrane</keyword>